<dbReference type="PANTHER" id="PTHR42743">
    <property type="entry name" value="AMINO-ACID AMINOTRANSFERASE"/>
    <property type="match status" value="1"/>
</dbReference>
<dbReference type="SUPFAM" id="SSF56752">
    <property type="entry name" value="D-aminoacid aminotransferase-like PLP-dependent enzymes"/>
    <property type="match status" value="1"/>
</dbReference>
<dbReference type="Gene3D" id="3.30.470.10">
    <property type="match status" value="1"/>
</dbReference>
<protein>
    <recommendedName>
        <fullName evidence="5">Branched chain amino acid aminotransferase</fullName>
    </recommendedName>
</protein>
<evidence type="ECO:0000256" key="2">
    <source>
        <dbReference type="ARBA" id="ARBA00009320"/>
    </source>
</evidence>
<dbReference type="Pfam" id="PF01063">
    <property type="entry name" value="Aminotran_4"/>
    <property type="match status" value="1"/>
</dbReference>
<name>A0ABX0AV45_9GAMM</name>
<dbReference type="InterPro" id="IPR001544">
    <property type="entry name" value="Aminotrans_IV"/>
</dbReference>
<dbReference type="EMBL" id="WSFC01000071">
    <property type="protein sequence ID" value="NDL05617.1"/>
    <property type="molecule type" value="Genomic_DNA"/>
</dbReference>
<dbReference type="InterPro" id="IPR050571">
    <property type="entry name" value="Class-IV_PLP-Dep_Aminotrnsfr"/>
</dbReference>
<accession>A0ABX0AV45</accession>
<dbReference type="InterPro" id="IPR036038">
    <property type="entry name" value="Aminotransferase-like"/>
</dbReference>
<dbReference type="Proteomes" id="UP000466619">
    <property type="component" value="Unassembled WGS sequence"/>
</dbReference>
<proteinExistence type="inferred from homology"/>
<keyword evidence="4" id="KW-1185">Reference proteome</keyword>
<dbReference type="InterPro" id="IPR043131">
    <property type="entry name" value="BCAT-like_N"/>
</dbReference>
<evidence type="ECO:0000313" key="4">
    <source>
        <dbReference type="Proteomes" id="UP000466619"/>
    </source>
</evidence>
<organism evidence="3 4">
    <name type="scientific">Photorhabdus bodei</name>
    <dbReference type="NCBI Taxonomy" id="2029681"/>
    <lineage>
        <taxon>Bacteria</taxon>
        <taxon>Pseudomonadati</taxon>
        <taxon>Pseudomonadota</taxon>
        <taxon>Gammaproteobacteria</taxon>
        <taxon>Enterobacterales</taxon>
        <taxon>Morganellaceae</taxon>
        <taxon>Photorhabdus</taxon>
    </lineage>
</organism>
<comment type="function">
    <text evidence="1">Acts on leucine, isoleucine and valine.</text>
</comment>
<gene>
    <name evidence="3" type="ORF">GPY48_21325</name>
</gene>
<sequence>MSDKKDRIICMNGEMLPHENATISIGAVALKYGAQIFEGLRCYRMYDGTFNVLAMEQHVQRLFDSARIMRIKIPFTSEEIKTQIIDTLRANKLTSDSYIRLACSVGEDGPITSTSGIVVSIAAFAQGRKDFP</sequence>
<comment type="similarity">
    <text evidence="2">Belongs to the class-IV pyridoxal-phosphate-dependent aminotransferase family.</text>
</comment>
<evidence type="ECO:0000313" key="3">
    <source>
        <dbReference type="EMBL" id="NDL05617.1"/>
    </source>
</evidence>
<reference evidence="3 4" key="1">
    <citation type="submission" date="2019-12" db="EMBL/GenBank/DDBJ databases">
        <title>Engineering Photorhabdus to improve their lethality against agricultural pests.</title>
        <authorList>
            <person name="Machado R.A.R."/>
        </authorList>
    </citation>
    <scope>NUCLEOTIDE SEQUENCE [LARGE SCALE GENOMIC DNA]</scope>
    <source>
        <strain evidence="3 4">M-CN4</strain>
    </source>
</reference>
<dbReference type="PANTHER" id="PTHR42743:SF11">
    <property type="entry name" value="AMINODEOXYCHORISMATE LYASE"/>
    <property type="match status" value="1"/>
</dbReference>
<comment type="caution">
    <text evidence="3">The sequence shown here is derived from an EMBL/GenBank/DDBJ whole genome shotgun (WGS) entry which is preliminary data.</text>
</comment>
<evidence type="ECO:0008006" key="5">
    <source>
        <dbReference type="Google" id="ProtNLM"/>
    </source>
</evidence>
<evidence type="ECO:0000256" key="1">
    <source>
        <dbReference type="ARBA" id="ARBA00003109"/>
    </source>
</evidence>